<dbReference type="RefSeq" id="WP_101637365.1">
    <property type="nucleotide sequence ID" value="NZ_JANQCS010000001.1"/>
</dbReference>
<sequence length="91" mass="10679">MLKDMLYITAGGFLTIKDKVQKELNALENRGKITKEDSQAFVDRLYERARAEHNENMEYFKEVVNELNLVSKDDIARVEKKLDEILKKMKS</sequence>
<dbReference type="Proteomes" id="UP000234639">
    <property type="component" value="Unassembled WGS sequence"/>
</dbReference>
<proteinExistence type="predicted"/>
<organism evidence="1 2">
    <name type="scientific">Campylobacter ureolyticus</name>
    <dbReference type="NCBI Taxonomy" id="827"/>
    <lineage>
        <taxon>Bacteria</taxon>
        <taxon>Pseudomonadati</taxon>
        <taxon>Campylobacterota</taxon>
        <taxon>Epsilonproteobacteria</taxon>
        <taxon>Campylobacterales</taxon>
        <taxon>Campylobacteraceae</taxon>
        <taxon>Campylobacter</taxon>
    </lineage>
</organism>
<comment type="caution">
    <text evidence="1">The sequence shown here is derived from an EMBL/GenBank/DDBJ whole genome shotgun (WGS) entry which is preliminary data.</text>
</comment>
<gene>
    <name evidence="1" type="ORF">CYJ41_05885</name>
</gene>
<evidence type="ECO:0008006" key="3">
    <source>
        <dbReference type="Google" id="ProtNLM"/>
    </source>
</evidence>
<evidence type="ECO:0000313" key="2">
    <source>
        <dbReference type="Proteomes" id="UP000234639"/>
    </source>
</evidence>
<name>A0A2I1N9D7_9BACT</name>
<reference evidence="1 2" key="1">
    <citation type="submission" date="2017-12" db="EMBL/GenBank/DDBJ databases">
        <title>Phylogenetic diversity of female urinary microbiome.</title>
        <authorList>
            <person name="Thomas-White K."/>
            <person name="Wolfe A.J."/>
        </authorList>
    </citation>
    <scope>NUCLEOTIDE SEQUENCE [LARGE SCALE GENOMIC DNA]</scope>
    <source>
        <strain evidence="1 2">UMB0112</strain>
    </source>
</reference>
<evidence type="ECO:0000313" key="1">
    <source>
        <dbReference type="EMBL" id="PKZ28959.1"/>
    </source>
</evidence>
<dbReference type="AlphaFoldDB" id="A0A2I1N9D7"/>
<accession>A0A2I1N9D7</accession>
<protein>
    <recommendedName>
        <fullName evidence="3">Polyhydroxyalkanoate synthesis regulator phasin</fullName>
    </recommendedName>
</protein>
<dbReference type="EMBL" id="PKHU01000005">
    <property type="protein sequence ID" value="PKZ28959.1"/>
    <property type="molecule type" value="Genomic_DNA"/>
</dbReference>